<evidence type="ECO:0000256" key="7">
    <source>
        <dbReference type="SAM" id="Phobius"/>
    </source>
</evidence>
<feature type="transmembrane region" description="Helical" evidence="7">
    <location>
        <begin position="40"/>
        <end position="61"/>
    </location>
</feature>
<evidence type="ECO:0000256" key="5">
    <source>
        <dbReference type="ARBA" id="ARBA00023136"/>
    </source>
</evidence>
<evidence type="ECO:0000256" key="1">
    <source>
        <dbReference type="ARBA" id="ARBA00004651"/>
    </source>
</evidence>
<keyword evidence="9" id="KW-1185">Reference proteome</keyword>
<dbReference type="PANTHER" id="PTHR33545:SF5">
    <property type="entry name" value="UPF0750 MEMBRANE PROTEIN YITT"/>
    <property type="match status" value="1"/>
</dbReference>
<evidence type="ECO:0000313" key="8">
    <source>
        <dbReference type="EMBL" id="RXJ04098.1"/>
    </source>
</evidence>
<keyword evidence="2" id="KW-1003">Cell membrane</keyword>
<dbReference type="AlphaFoldDB" id="A0A4Q0VYA8"/>
<dbReference type="OrthoDB" id="1523490at2"/>
<sequence length="212" mass="22923">MLKKLLLIFLGCAITSFGVILLQHSNVVTGGTAGLSLSASYLFGLPFAVLFFIINLPFYIFSVLRMGWKFTLSTVFAVTTLSVMTGVDQWLPHFTLPMWFGAIAGGFVIGIGLSLLFINGASLGGFNILALFLQKRYGSNPGKTTLIFDAVVVLTSIVTIGFVRGLFSIISIAVTAKVISYFKNQISSQQKADEKEKQVSATPTRKQVPIPS</sequence>
<protein>
    <submittedName>
        <fullName evidence="8">YitT family protein</fullName>
    </submittedName>
</protein>
<feature type="transmembrane region" description="Helical" evidence="7">
    <location>
        <begin position="144"/>
        <end position="167"/>
    </location>
</feature>
<accession>A0A4Q0VYA8</accession>
<feature type="region of interest" description="Disordered" evidence="6">
    <location>
        <begin position="189"/>
        <end position="212"/>
    </location>
</feature>
<dbReference type="Proteomes" id="UP000290649">
    <property type="component" value="Unassembled WGS sequence"/>
</dbReference>
<comment type="caution">
    <text evidence="8">The sequence shown here is derived from an EMBL/GenBank/DDBJ whole genome shotgun (WGS) entry which is preliminary data.</text>
</comment>
<organism evidence="8 9">
    <name type="scientific">Anaerobacillus alkaliphilus</name>
    <dbReference type="NCBI Taxonomy" id="1548597"/>
    <lineage>
        <taxon>Bacteria</taxon>
        <taxon>Bacillati</taxon>
        <taxon>Bacillota</taxon>
        <taxon>Bacilli</taxon>
        <taxon>Bacillales</taxon>
        <taxon>Bacillaceae</taxon>
        <taxon>Anaerobacillus</taxon>
    </lineage>
</organism>
<gene>
    <name evidence="8" type="ORF">DS745_01560</name>
</gene>
<keyword evidence="4 7" id="KW-1133">Transmembrane helix</keyword>
<dbReference type="RefSeq" id="WP_129076446.1">
    <property type="nucleotide sequence ID" value="NZ_QOUX01000001.1"/>
</dbReference>
<feature type="transmembrane region" description="Helical" evidence="7">
    <location>
        <begin position="68"/>
        <end position="87"/>
    </location>
</feature>
<dbReference type="Pfam" id="PF02588">
    <property type="entry name" value="YitT_membrane"/>
    <property type="match status" value="1"/>
</dbReference>
<reference evidence="8 9" key="1">
    <citation type="journal article" date="2019" name="Int. J. Syst. Evol. Microbiol.">
        <title>Anaerobacillus alkaliphilus sp. nov., a novel alkaliphilic and moderately halophilic bacterium.</title>
        <authorList>
            <person name="Borsodi A.K."/>
            <person name="Aszalos J.M."/>
            <person name="Bihari P."/>
            <person name="Nagy I."/>
            <person name="Schumann P."/>
            <person name="Sproer C."/>
            <person name="Kovacs A.L."/>
            <person name="Boka K."/>
            <person name="Dobosy P."/>
            <person name="Ovari M."/>
            <person name="Szili-Kovacs T."/>
            <person name="Toth E."/>
        </authorList>
    </citation>
    <scope>NUCLEOTIDE SEQUENCE [LARGE SCALE GENOMIC DNA]</scope>
    <source>
        <strain evidence="8 9">B16-10</strain>
    </source>
</reference>
<name>A0A4Q0VYA8_9BACI</name>
<evidence type="ECO:0000256" key="6">
    <source>
        <dbReference type="SAM" id="MobiDB-lite"/>
    </source>
</evidence>
<evidence type="ECO:0000256" key="4">
    <source>
        <dbReference type="ARBA" id="ARBA00022989"/>
    </source>
</evidence>
<evidence type="ECO:0000256" key="2">
    <source>
        <dbReference type="ARBA" id="ARBA00022475"/>
    </source>
</evidence>
<comment type="subcellular location">
    <subcellularLocation>
        <location evidence="1">Cell membrane</location>
        <topology evidence="1">Multi-pass membrane protein</topology>
    </subcellularLocation>
</comment>
<dbReference type="InterPro" id="IPR051461">
    <property type="entry name" value="UPF0750_membrane"/>
</dbReference>
<feature type="transmembrane region" description="Helical" evidence="7">
    <location>
        <begin position="99"/>
        <end position="132"/>
    </location>
</feature>
<dbReference type="GO" id="GO:0005886">
    <property type="term" value="C:plasma membrane"/>
    <property type="evidence" value="ECO:0007669"/>
    <property type="project" value="UniProtKB-SubCell"/>
</dbReference>
<evidence type="ECO:0000256" key="3">
    <source>
        <dbReference type="ARBA" id="ARBA00022692"/>
    </source>
</evidence>
<keyword evidence="3 7" id="KW-0812">Transmembrane</keyword>
<dbReference type="EMBL" id="QOUX01000001">
    <property type="protein sequence ID" value="RXJ04098.1"/>
    <property type="molecule type" value="Genomic_DNA"/>
</dbReference>
<proteinExistence type="predicted"/>
<evidence type="ECO:0000313" key="9">
    <source>
        <dbReference type="Proteomes" id="UP000290649"/>
    </source>
</evidence>
<dbReference type="PANTHER" id="PTHR33545">
    <property type="entry name" value="UPF0750 MEMBRANE PROTEIN YITT-RELATED"/>
    <property type="match status" value="1"/>
</dbReference>
<keyword evidence="5 7" id="KW-0472">Membrane</keyword>
<dbReference type="InterPro" id="IPR003740">
    <property type="entry name" value="YitT"/>
</dbReference>